<dbReference type="PROSITE" id="PS50920">
    <property type="entry name" value="SOLCAR"/>
    <property type="match status" value="3"/>
</dbReference>
<accession>A0A9W7ZR57</accession>
<dbReference type="PROSITE" id="PS00997">
    <property type="entry name" value="G10_1"/>
    <property type="match status" value="1"/>
</dbReference>
<protein>
    <submittedName>
        <fullName evidence="14">Uncharacterized protein</fullName>
    </submittedName>
</protein>
<evidence type="ECO:0000256" key="7">
    <source>
        <dbReference type="ARBA" id="ARBA00022737"/>
    </source>
</evidence>
<evidence type="ECO:0000256" key="10">
    <source>
        <dbReference type="ARBA" id="ARBA00023136"/>
    </source>
</evidence>
<gene>
    <name evidence="14" type="ORF">IWQ60_008876</name>
</gene>
<evidence type="ECO:0000313" key="15">
    <source>
        <dbReference type="Proteomes" id="UP001150569"/>
    </source>
</evidence>
<organism evidence="14 15">
    <name type="scientific">Tieghemiomyces parasiticus</name>
    <dbReference type="NCBI Taxonomy" id="78921"/>
    <lineage>
        <taxon>Eukaryota</taxon>
        <taxon>Fungi</taxon>
        <taxon>Fungi incertae sedis</taxon>
        <taxon>Zoopagomycota</taxon>
        <taxon>Kickxellomycotina</taxon>
        <taxon>Dimargaritomycetes</taxon>
        <taxon>Dimargaritales</taxon>
        <taxon>Dimargaritaceae</taxon>
        <taxon>Tieghemiomyces</taxon>
    </lineage>
</organism>
<keyword evidence="11" id="KW-0539">Nucleus</keyword>
<feature type="repeat" description="Solcar" evidence="12">
    <location>
        <begin position="386"/>
        <end position="472"/>
    </location>
</feature>
<reference evidence="14" key="1">
    <citation type="submission" date="2022-07" db="EMBL/GenBank/DDBJ databases">
        <title>Phylogenomic reconstructions and comparative analyses of Kickxellomycotina fungi.</title>
        <authorList>
            <person name="Reynolds N.K."/>
            <person name="Stajich J.E."/>
            <person name="Barry K."/>
            <person name="Grigoriev I.V."/>
            <person name="Crous P."/>
            <person name="Smith M.E."/>
        </authorList>
    </citation>
    <scope>NUCLEOTIDE SEQUENCE</scope>
    <source>
        <strain evidence="14">RSA 861</strain>
    </source>
</reference>
<dbReference type="Proteomes" id="UP001150569">
    <property type="component" value="Unassembled WGS sequence"/>
</dbReference>
<dbReference type="OrthoDB" id="14252at2759"/>
<keyword evidence="10 12" id="KW-0472">Membrane</keyword>
<sequence>MPKIKTSRTRQPPEGWEDIEPIMDDFAQRMREAENDPQEGKRKVESVWPIFRLHHQRSRYIYDLYYKRKAISTELYDYCLKHNYADKNLIAKWKKPGYEKLCCLRCIQSKDTNFGTTCICRVPKAKLEADRIVECVHCGCRGHNHAGRLIDPPVFAMVYVPDAARDLIAGTVGGWAQVVVGHPFDTIKVRLQTQPSPPKYHSGMHCLTTLIKEEGSTAVYKGVTSPLAGIGICNAVVFTANGYFRRMLQGNDTSKPLTLPQIMLAGNMAGTVMAFFNCPIELLKVKLQVQGKAPAAGSATAATQPKPYKGVFDCGVRTFKAGGLRGLYRGITITLIRDVPSFACYFGAYELVKRSCLQARSLPPPSDTMLSFKPVEPPTVEMPTENTGMELCLAGGMAGIAAWLLCYPQDIVKSRMQSDPSYRTTAECFRVLLKEASGGNWRIFFRGFAPTLARAFPANAATFMAYEWSLKQMS</sequence>
<comment type="similarity">
    <text evidence="3">Belongs to the BUD31 (G10) family.</text>
</comment>
<evidence type="ECO:0000256" key="2">
    <source>
        <dbReference type="ARBA" id="ARBA00004225"/>
    </source>
</evidence>
<keyword evidence="8" id="KW-1133">Transmembrane helix</keyword>
<evidence type="ECO:0000256" key="4">
    <source>
        <dbReference type="ARBA" id="ARBA00006375"/>
    </source>
</evidence>
<evidence type="ECO:0000256" key="6">
    <source>
        <dbReference type="ARBA" id="ARBA00022692"/>
    </source>
</evidence>
<keyword evidence="6 12" id="KW-0812">Transmembrane</keyword>
<evidence type="ECO:0000256" key="12">
    <source>
        <dbReference type="PROSITE-ProRule" id="PRU00282"/>
    </source>
</evidence>
<feature type="repeat" description="Solcar" evidence="12">
    <location>
        <begin position="257"/>
        <end position="355"/>
    </location>
</feature>
<dbReference type="GO" id="GO:0031966">
    <property type="term" value="C:mitochondrial membrane"/>
    <property type="evidence" value="ECO:0007669"/>
    <property type="project" value="UniProtKB-SubCell"/>
</dbReference>
<dbReference type="Pfam" id="PF00153">
    <property type="entry name" value="Mito_carr"/>
    <property type="match status" value="3"/>
</dbReference>
<keyword evidence="15" id="KW-1185">Reference proteome</keyword>
<dbReference type="EMBL" id="JANBPT010000694">
    <property type="protein sequence ID" value="KAJ1914271.1"/>
    <property type="molecule type" value="Genomic_DNA"/>
</dbReference>
<evidence type="ECO:0000256" key="11">
    <source>
        <dbReference type="ARBA" id="ARBA00023242"/>
    </source>
</evidence>
<comment type="caution">
    <text evidence="14">The sequence shown here is derived from an EMBL/GenBank/DDBJ whole genome shotgun (WGS) entry which is preliminary data.</text>
</comment>
<evidence type="ECO:0000256" key="5">
    <source>
        <dbReference type="ARBA" id="ARBA00022448"/>
    </source>
</evidence>
<keyword evidence="7" id="KW-0677">Repeat</keyword>
<evidence type="ECO:0000256" key="8">
    <source>
        <dbReference type="ARBA" id="ARBA00022989"/>
    </source>
</evidence>
<evidence type="ECO:0000256" key="9">
    <source>
        <dbReference type="ARBA" id="ARBA00023128"/>
    </source>
</evidence>
<feature type="repeat" description="Solcar" evidence="12">
    <location>
        <begin position="161"/>
        <end position="247"/>
    </location>
</feature>
<dbReference type="AlphaFoldDB" id="A0A9W7ZR57"/>
<dbReference type="SUPFAM" id="SSF103506">
    <property type="entry name" value="Mitochondrial carrier"/>
    <property type="match status" value="1"/>
</dbReference>
<dbReference type="InterPro" id="IPR018108">
    <property type="entry name" value="MCP_transmembrane"/>
</dbReference>
<evidence type="ECO:0000256" key="3">
    <source>
        <dbReference type="ARBA" id="ARBA00005287"/>
    </source>
</evidence>
<evidence type="ECO:0000256" key="1">
    <source>
        <dbReference type="ARBA" id="ARBA00004123"/>
    </source>
</evidence>
<dbReference type="Pfam" id="PF01125">
    <property type="entry name" value="BUD31"/>
    <property type="match status" value="1"/>
</dbReference>
<dbReference type="InterPro" id="IPR018230">
    <property type="entry name" value="BUD31/G10-rel_CS"/>
</dbReference>
<dbReference type="GO" id="GO:0005634">
    <property type="term" value="C:nucleus"/>
    <property type="evidence" value="ECO:0007669"/>
    <property type="project" value="UniProtKB-SubCell"/>
</dbReference>
<name>A0A9W7ZR57_9FUNG</name>
<evidence type="ECO:0000313" key="14">
    <source>
        <dbReference type="EMBL" id="KAJ1914271.1"/>
    </source>
</evidence>
<proteinExistence type="inferred from homology"/>
<dbReference type="PANTHER" id="PTHR45624">
    <property type="entry name" value="MITOCHONDRIAL BASIC AMINO ACIDS TRANSPORTER-RELATED"/>
    <property type="match status" value="1"/>
</dbReference>
<dbReference type="InterPro" id="IPR050567">
    <property type="entry name" value="Mitochondrial_Carrier"/>
</dbReference>
<dbReference type="InterPro" id="IPR001748">
    <property type="entry name" value="BUD31"/>
</dbReference>
<dbReference type="InterPro" id="IPR023395">
    <property type="entry name" value="MCP_dom_sf"/>
</dbReference>
<keyword evidence="5 13" id="KW-0813">Transport</keyword>
<keyword evidence="9" id="KW-0496">Mitochondrion</keyword>
<dbReference type="GO" id="GO:0022857">
    <property type="term" value="F:transmembrane transporter activity"/>
    <property type="evidence" value="ECO:0007669"/>
    <property type="project" value="TreeGrafter"/>
</dbReference>
<dbReference type="PRINTS" id="PR00322">
    <property type="entry name" value="G10"/>
</dbReference>
<dbReference type="Gene3D" id="1.50.40.10">
    <property type="entry name" value="Mitochondrial carrier domain"/>
    <property type="match status" value="1"/>
</dbReference>
<comment type="similarity">
    <text evidence="4 13">Belongs to the mitochondrial carrier (TC 2.A.29) family.</text>
</comment>
<comment type="subcellular location">
    <subcellularLocation>
        <location evidence="2">Mitochondrion membrane</location>
        <topology evidence="2">Multi-pass membrane protein</topology>
    </subcellularLocation>
    <subcellularLocation>
        <location evidence="1">Nucleus</location>
    </subcellularLocation>
</comment>
<evidence type="ECO:0000256" key="13">
    <source>
        <dbReference type="RuleBase" id="RU000488"/>
    </source>
</evidence>